<dbReference type="Gene3D" id="3.30.530.20">
    <property type="match status" value="1"/>
</dbReference>
<proteinExistence type="predicted"/>
<gene>
    <name evidence="1" type="ORF">JAO71_09655</name>
</gene>
<dbReference type="InterPro" id="IPR023393">
    <property type="entry name" value="START-like_dom_sf"/>
</dbReference>
<organism evidence="1 2">
    <name type="scientific">Olleya sediminilitoris</name>
    <dbReference type="NCBI Taxonomy" id="2795739"/>
    <lineage>
        <taxon>Bacteria</taxon>
        <taxon>Pseudomonadati</taxon>
        <taxon>Bacteroidota</taxon>
        <taxon>Flavobacteriia</taxon>
        <taxon>Flavobacteriales</taxon>
        <taxon>Flavobacteriaceae</taxon>
    </lineage>
</organism>
<name>A0ABS1WLS6_9FLAO</name>
<keyword evidence="2" id="KW-1185">Reference proteome</keyword>
<evidence type="ECO:0000313" key="1">
    <source>
        <dbReference type="EMBL" id="MBL7560068.1"/>
    </source>
</evidence>
<dbReference type="RefSeq" id="WP_028289211.1">
    <property type="nucleotide sequence ID" value="NZ_JAEMEF010000007.1"/>
</dbReference>
<reference evidence="1 2" key="1">
    <citation type="submission" date="2020-12" db="EMBL/GenBank/DDBJ databases">
        <title>Olleya sediminilitoris sp. nov., isolated from a tidal flat.</title>
        <authorList>
            <person name="Park S."/>
            <person name="Yoon J.-H."/>
        </authorList>
    </citation>
    <scope>NUCLEOTIDE SEQUENCE [LARGE SCALE GENOMIC DNA]</scope>
    <source>
        <strain evidence="1 2">YSTF-M6</strain>
    </source>
</reference>
<dbReference type="EMBL" id="JAEMEF010000007">
    <property type="protein sequence ID" value="MBL7560068.1"/>
    <property type="molecule type" value="Genomic_DNA"/>
</dbReference>
<protein>
    <submittedName>
        <fullName evidence="1">SRPBCC family protein</fullName>
    </submittedName>
</protein>
<comment type="caution">
    <text evidence="1">The sequence shown here is derived from an EMBL/GenBank/DDBJ whole genome shotgun (WGS) entry which is preliminary data.</text>
</comment>
<dbReference type="Proteomes" id="UP000605013">
    <property type="component" value="Unassembled WGS sequence"/>
</dbReference>
<accession>A0ABS1WLS6</accession>
<sequence>MTLESPKAILDKSAEDTFNFLSDVKNFKSLMPENISKFEVLGEDKFLFALKGMPEIVLKKKEMTPNSKIVLGAAGGKIDFALIGNIKEIEANKTEVQLTFEGEFNAMMAMMIKKPISKFIETLAANMPEAINTTA</sequence>
<dbReference type="SUPFAM" id="SSF55961">
    <property type="entry name" value="Bet v1-like"/>
    <property type="match status" value="1"/>
</dbReference>
<evidence type="ECO:0000313" key="2">
    <source>
        <dbReference type="Proteomes" id="UP000605013"/>
    </source>
</evidence>